<dbReference type="InterPro" id="IPR001611">
    <property type="entry name" value="Leu-rich_rpt"/>
</dbReference>
<dbReference type="PANTHER" id="PTHR48051:SF1">
    <property type="entry name" value="RAS SUPPRESSOR PROTEIN 1"/>
    <property type="match status" value="1"/>
</dbReference>
<dbReference type="PROSITE" id="PS50181">
    <property type="entry name" value="FBOX"/>
    <property type="match status" value="1"/>
</dbReference>
<dbReference type="InterPro" id="IPR036047">
    <property type="entry name" value="F-box-like_dom_sf"/>
</dbReference>
<dbReference type="InterPro" id="IPR003591">
    <property type="entry name" value="Leu-rich_rpt_typical-subtyp"/>
</dbReference>
<dbReference type="SMART" id="SM00369">
    <property type="entry name" value="LRR_TYP"/>
    <property type="match status" value="5"/>
</dbReference>
<dbReference type="InterPro" id="IPR050216">
    <property type="entry name" value="LRR_domain-containing"/>
</dbReference>
<dbReference type="SUPFAM" id="SSF81383">
    <property type="entry name" value="F-box domain"/>
    <property type="match status" value="1"/>
</dbReference>
<dbReference type="InterPro" id="IPR032675">
    <property type="entry name" value="LRR_dom_sf"/>
</dbReference>
<dbReference type="Gene3D" id="1.20.1280.50">
    <property type="match status" value="1"/>
</dbReference>
<name>A0AAW1S953_9CHLO</name>
<comment type="subcellular location">
    <subcellularLocation>
        <location evidence="1">Cytoplasm</location>
        <location evidence="1">Cytoskeleton</location>
        <location evidence="1">Cilium axoneme</location>
    </subcellularLocation>
</comment>
<dbReference type="InterPro" id="IPR001810">
    <property type="entry name" value="F-box_dom"/>
</dbReference>
<protein>
    <recommendedName>
        <fullName evidence="5">F-box domain-containing protein</fullName>
    </recommendedName>
</protein>
<dbReference type="Pfam" id="PF13855">
    <property type="entry name" value="LRR_8"/>
    <property type="match status" value="1"/>
</dbReference>
<evidence type="ECO:0000313" key="7">
    <source>
        <dbReference type="Proteomes" id="UP001438707"/>
    </source>
</evidence>
<proteinExistence type="predicted"/>
<organism evidence="6 7">
    <name type="scientific">Apatococcus lobatus</name>
    <dbReference type="NCBI Taxonomy" id="904363"/>
    <lineage>
        <taxon>Eukaryota</taxon>
        <taxon>Viridiplantae</taxon>
        <taxon>Chlorophyta</taxon>
        <taxon>core chlorophytes</taxon>
        <taxon>Trebouxiophyceae</taxon>
        <taxon>Chlorellales</taxon>
        <taxon>Chlorellaceae</taxon>
        <taxon>Apatococcus</taxon>
    </lineage>
</organism>
<feature type="region of interest" description="Disordered" evidence="4">
    <location>
        <begin position="1"/>
        <end position="21"/>
    </location>
</feature>
<comment type="caution">
    <text evidence="6">The sequence shown here is derived from an EMBL/GenBank/DDBJ whole genome shotgun (WGS) entry which is preliminary data.</text>
</comment>
<evidence type="ECO:0000256" key="3">
    <source>
        <dbReference type="ARBA" id="ARBA00022737"/>
    </source>
</evidence>
<dbReference type="SMART" id="SM00256">
    <property type="entry name" value="FBOX"/>
    <property type="match status" value="1"/>
</dbReference>
<accession>A0AAW1S953</accession>
<keyword evidence="7" id="KW-1185">Reference proteome</keyword>
<keyword evidence="3" id="KW-0677">Repeat</keyword>
<dbReference type="SUPFAM" id="SSF52058">
    <property type="entry name" value="L domain-like"/>
    <property type="match status" value="1"/>
</dbReference>
<dbReference type="GO" id="GO:0005930">
    <property type="term" value="C:axoneme"/>
    <property type="evidence" value="ECO:0007669"/>
    <property type="project" value="UniProtKB-SubCell"/>
</dbReference>
<dbReference type="EMBL" id="JALJOS010000002">
    <property type="protein sequence ID" value="KAK9842955.1"/>
    <property type="molecule type" value="Genomic_DNA"/>
</dbReference>
<gene>
    <name evidence="6" type="ORF">WJX74_004823</name>
</gene>
<keyword evidence="2" id="KW-0433">Leucine-rich repeat</keyword>
<dbReference type="Proteomes" id="UP001438707">
    <property type="component" value="Unassembled WGS sequence"/>
</dbReference>
<dbReference type="AlphaFoldDB" id="A0AAW1S953"/>
<evidence type="ECO:0000259" key="5">
    <source>
        <dbReference type="PROSITE" id="PS50181"/>
    </source>
</evidence>
<reference evidence="6 7" key="1">
    <citation type="journal article" date="2024" name="Nat. Commun.">
        <title>Phylogenomics reveals the evolutionary origins of lichenization in chlorophyte algae.</title>
        <authorList>
            <person name="Puginier C."/>
            <person name="Libourel C."/>
            <person name="Otte J."/>
            <person name="Skaloud P."/>
            <person name="Haon M."/>
            <person name="Grisel S."/>
            <person name="Petersen M."/>
            <person name="Berrin J.G."/>
            <person name="Delaux P.M."/>
            <person name="Dal Grande F."/>
            <person name="Keller J."/>
        </authorList>
    </citation>
    <scope>NUCLEOTIDE SEQUENCE [LARGE SCALE GENOMIC DNA]</scope>
    <source>
        <strain evidence="6 7">SAG 2145</strain>
    </source>
</reference>
<dbReference type="PANTHER" id="PTHR48051">
    <property type="match status" value="1"/>
</dbReference>
<feature type="domain" description="F-box" evidence="5">
    <location>
        <begin position="64"/>
        <end position="112"/>
    </location>
</feature>
<dbReference type="Pfam" id="PF12937">
    <property type="entry name" value="F-box-like"/>
    <property type="match status" value="1"/>
</dbReference>
<feature type="region of interest" description="Disordered" evidence="4">
    <location>
        <begin position="158"/>
        <end position="181"/>
    </location>
</feature>
<dbReference type="Gene3D" id="3.80.10.10">
    <property type="entry name" value="Ribonuclease Inhibitor"/>
    <property type="match status" value="2"/>
</dbReference>
<evidence type="ECO:0000313" key="6">
    <source>
        <dbReference type="EMBL" id="KAK9842955.1"/>
    </source>
</evidence>
<evidence type="ECO:0000256" key="4">
    <source>
        <dbReference type="SAM" id="MobiDB-lite"/>
    </source>
</evidence>
<evidence type="ECO:0000256" key="2">
    <source>
        <dbReference type="ARBA" id="ARBA00022614"/>
    </source>
</evidence>
<sequence length="586" mass="64230">MGYTRAPAPGVESPPETAHPARRNCKLRKCSAGGWGGQAGWQKRNALLSSPDELCEERACHTSTAGMQSLPPELLIQVFSQLDAGVRRALLPLVCQQWRDLTSQPTSLWTHLDIDFATEAFSDVDHPGQVKQERIISWVQRRGAAVRSLRLQGSYQSLESAEMSDEDGGPPDESNGMATAQPLHDFTGIGLARLLLGLKLEELVLERCSDILHSSAFIAMASLSHLKVLNLKGIRSQLHPTQSEALWSLGHLEELVLDCDQPPESEEGAVVAQQPSDCWGLPEFPDGMLRLRNLTHLTLSCHYALTSLPSTITKLNKLQVLNLDFCTLGNLPASLGDLTALTTLDVEGNLYLGDAFRQLPTTPPGMPPLFPLNLSGLSSLRYLNLNACGLTQIPEMLSELHGLETLDLEDNELGAEEGGGGAMGQSLTGLSRLQCLNVAQCRLSHLPNIVERLSGLRILDLTNNRITNAGLPTSLGRLPHLKAIGLKKNRLTSVPRLLGSLRSLQEIYLEDNDELELAEGLDFIAQLPALRMVMMGKTQSSWSSRSLHFMCDFGLRLHTRHPARHILRISYPGQPQEEHDDASLMS</sequence>
<evidence type="ECO:0000256" key="1">
    <source>
        <dbReference type="ARBA" id="ARBA00004430"/>
    </source>
</evidence>